<evidence type="ECO:0008006" key="5">
    <source>
        <dbReference type="Google" id="ProtNLM"/>
    </source>
</evidence>
<dbReference type="Pfam" id="PF03693">
    <property type="entry name" value="ParD_antitoxin"/>
    <property type="match status" value="1"/>
</dbReference>
<dbReference type="EMBL" id="LNUW01000016">
    <property type="protein sequence ID" value="KXG86351.1"/>
    <property type="molecule type" value="Genomic_DNA"/>
</dbReference>
<evidence type="ECO:0000313" key="3">
    <source>
        <dbReference type="EMBL" id="KXG86351.1"/>
    </source>
</evidence>
<sequence>MGKNTSVNLNDHFDAFIEQQIEQGRFTSASEVVRAGLRLLEEREAELSNLRAALIEGENSGSAAPFDFDTFVQRKKNAG</sequence>
<dbReference type="SUPFAM" id="SSF47598">
    <property type="entry name" value="Ribbon-helix-helix"/>
    <property type="match status" value="1"/>
</dbReference>
<evidence type="ECO:0000256" key="2">
    <source>
        <dbReference type="ARBA" id="ARBA00022649"/>
    </source>
</evidence>
<accession>A0A135P4J3</accession>
<comment type="similarity">
    <text evidence="1">Belongs to the ParD antitoxin family.</text>
</comment>
<dbReference type="InterPro" id="IPR010985">
    <property type="entry name" value="Ribbon_hlx_hlx"/>
</dbReference>
<dbReference type="PANTHER" id="PTHR36582:SF2">
    <property type="entry name" value="ANTITOXIN PARD"/>
    <property type="match status" value="1"/>
</dbReference>
<comment type="caution">
    <text evidence="3">The sequence shown here is derived from an EMBL/GenBank/DDBJ whole genome shotgun (WGS) entry which is preliminary data.</text>
</comment>
<keyword evidence="2" id="KW-1277">Toxin-antitoxin system</keyword>
<dbReference type="InterPro" id="IPR038296">
    <property type="entry name" value="ParD_sf"/>
</dbReference>
<evidence type="ECO:0000256" key="1">
    <source>
        <dbReference type="ARBA" id="ARBA00008580"/>
    </source>
</evidence>
<reference evidence="3 4" key="1">
    <citation type="submission" date="2015-11" db="EMBL/GenBank/DDBJ databases">
        <title>Draft genome sequence of Agrobacterium sp. R89-1.</title>
        <authorList>
            <person name="Zahradnik J."/>
            <person name="Kyslikova E."/>
            <person name="Palyzova A."/>
            <person name="Kyslik P."/>
        </authorList>
    </citation>
    <scope>NUCLEOTIDE SEQUENCE [LARGE SCALE GENOMIC DNA]</scope>
    <source>
        <strain evidence="3 4">R89-1</strain>
    </source>
</reference>
<dbReference type="Proteomes" id="UP000070498">
    <property type="component" value="Unassembled WGS sequence"/>
</dbReference>
<dbReference type="STRING" id="2052828.ATO67_02620"/>
<keyword evidence="4" id="KW-1185">Reference proteome</keyword>
<dbReference type="AlphaFoldDB" id="A0A135P4J3"/>
<dbReference type="OrthoDB" id="9815501at2"/>
<dbReference type="NCBIfam" id="TIGR02606">
    <property type="entry name" value="antidote_CC2985"/>
    <property type="match status" value="1"/>
</dbReference>
<proteinExistence type="inferred from homology"/>
<dbReference type="Gene3D" id="6.10.10.120">
    <property type="entry name" value="Antitoxin ParD1-like"/>
    <property type="match status" value="1"/>
</dbReference>
<organism evidence="3 4">
    <name type="scientific">Agrobacterium bohemicum</name>
    <dbReference type="NCBI Taxonomy" id="2052828"/>
    <lineage>
        <taxon>Bacteria</taxon>
        <taxon>Pseudomonadati</taxon>
        <taxon>Pseudomonadota</taxon>
        <taxon>Alphaproteobacteria</taxon>
        <taxon>Hyphomicrobiales</taxon>
        <taxon>Rhizobiaceae</taxon>
        <taxon>Rhizobium/Agrobacterium group</taxon>
        <taxon>Agrobacterium</taxon>
    </lineage>
</organism>
<dbReference type="RefSeq" id="WP_067643828.1">
    <property type="nucleotide sequence ID" value="NZ_KQ961023.1"/>
</dbReference>
<evidence type="ECO:0000313" key="4">
    <source>
        <dbReference type="Proteomes" id="UP000070498"/>
    </source>
</evidence>
<dbReference type="GO" id="GO:0006355">
    <property type="term" value="P:regulation of DNA-templated transcription"/>
    <property type="evidence" value="ECO:0007669"/>
    <property type="project" value="InterPro"/>
</dbReference>
<name>A0A135P4J3_9HYPH</name>
<dbReference type="InterPro" id="IPR022789">
    <property type="entry name" value="ParD"/>
</dbReference>
<protein>
    <recommendedName>
        <fullName evidence="5">Antitoxin</fullName>
    </recommendedName>
</protein>
<gene>
    <name evidence="3" type="ORF">ATO67_02620</name>
</gene>
<dbReference type="CDD" id="cd22231">
    <property type="entry name" value="RHH_NikR_HicB-like"/>
    <property type="match status" value="1"/>
</dbReference>
<dbReference type="PANTHER" id="PTHR36582">
    <property type="entry name" value="ANTITOXIN PARD"/>
    <property type="match status" value="1"/>
</dbReference>